<keyword evidence="5" id="KW-0297">G-protein coupled receptor</keyword>
<comment type="subcellular location">
    <subcellularLocation>
        <location evidence="1">Cell membrane</location>
        <topology evidence="1">Multi-pass membrane protein</topology>
    </subcellularLocation>
</comment>
<dbReference type="Proteomes" id="UP000887566">
    <property type="component" value="Unplaced"/>
</dbReference>
<evidence type="ECO:0000256" key="9">
    <source>
        <dbReference type="SAM" id="Phobius"/>
    </source>
</evidence>
<dbReference type="Gene3D" id="1.20.1070.10">
    <property type="entry name" value="Rhodopsin 7-helix transmembrane proteins"/>
    <property type="match status" value="1"/>
</dbReference>
<evidence type="ECO:0000256" key="6">
    <source>
        <dbReference type="ARBA" id="ARBA00023136"/>
    </source>
</evidence>
<keyword evidence="4 9" id="KW-1133">Transmembrane helix</keyword>
<evidence type="ECO:0000313" key="12">
    <source>
        <dbReference type="WBParaSite" id="PSAMB.scaffold1067size60377.g10983.t1"/>
    </source>
</evidence>
<evidence type="ECO:0000313" key="11">
    <source>
        <dbReference type="Proteomes" id="UP000887566"/>
    </source>
</evidence>
<evidence type="ECO:0000256" key="3">
    <source>
        <dbReference type="ARBA" id="ARBA00022692"/>
    </source>
</evidence>
<keyword evidence="7" id="KW-0675">Receptor</keyword>
<evidence type="ECO:0000256" key="7">
    <source>
        <dbReference type="ARBA" id="ARBA00023170"/>
    </source>
</evidence>
<evidence type="ECO:0000259" key="10">
    <source>
        <dbReference type="PROSITE" id="PS50262"/>
    </source>
</evidence>
<dbReference type="PANTHER" id="PTHR24230:SF154">
    <property type="entry name" value="G-PROTEIN COUPLED RECEPTORS FAMILY 1 PROFILE DOMAIN-CONTAINING PROTEIN"/>
    <property type="match status" value="1"/>
</dbReference>
<organism evidence="11 12">
    <name type="scientific">Plectus sambesii</name>
    <dbReference type="NCBI Taxonomy" id="2011161"/>
    <lineage>
        <taxon>Eukaryota</taxon>
        <taxon>Metazoa</taxon>
        <taxon>Ecdysozoa</taxon>
        <taxon>Nematoda</taxon>
        <taxon>Chromadorea</taxon>
        <taxon>Plectida</taxon>
        <taxon>Plectina</taxon>
        <taxon>Plectoidea</taxon>
        <taxon>Plectidae</taxon>
        <taxon>Plectus</taxon>
    </lineage>
</organism>
<dbReference type="InterPro" id="IPR017452">
    <property type="entry name" value="GPCR_Rhodpsn_7TM"/>
</dbReference>
<keyword evidence="11" id="KW-1185">Reference proteome</keyword>
<dbReference type="AlphaFoldDB" id="A0A914UJT5"/>
<dbReference type="GO" id="GO:0008528">
    <property type="term" value="F:G protein-coupled peptide receptor activity"/>
    <property type="evidence" value="ECO:0007669"/>
    <property type="project" value="TreeGrafter"/>
</dbReference>
<feature type="transmembrane region" description="Helical" evidence="9">
    <location>
        <begin position="206"/>
        <end position="227"/>
    </location>
</feature>
<sequence>MNGTAVDPVEQDIPPSRLTGDYVELVYLCLLIVLGTPINLVVFLRLLPETQKKNAGGSKQRNTFAIFKFHLCITDFAILLVHALVKAVWLGTYRWPFLAAGCKLYKFLSAFTYYSNSNVIVCIGLDRLKTVYSKKRRGGASADRRVKVLLTFAWTFAALCSLPQLIAWDTVAVTEDWHQCVTVWDIAAHEGYLNDKLLRLELAYELAHLALVFWAPFAILLVSYLLIAARLLQFSFRPLGGRPNDKYSLASITRLPMPLETNGSLTLSDSSEPPPQVMVPRIRQRSITEGNLTSKSKERNAVELIPRTQSYASSTHRPRVAPMSARLPIWRRQMRSKVFVTTLAVVSVHVGLWLPYNMLNAIKFIDIAAFDWMAERGGKVLEDLIVLNSLINPILYGWRR</sequence>
<dbReference type="PROSITE" id="PS50262">
    <property type="entry name" value="G_PROTEIN_RECEP_F1_2"/>
    <property type="match status" value="1"/>
</dbReference>
<dbReference type="PANTHER" id="PTHR24230">
    <property type="entry name" value="G-PROTEIN COUPLED RECEPTOR"/>
    <property type="match status" value="1"/>
</dbReference>
<reference evidence="12" key="1">
    <citation type="submission" date="2022-11" db="UniProtKB">
        <authorList>
            <consortium name="WormBaseParasite"/>
        </authorList>
    </citation>
    <scope>IDENTIFICATION</scope>
</reference>
<feature type="transmembrane region" description="Helical" evidence="9">
    <location>
        <begin position="65"/>
        <end position="85"/>
    </location>
</feature>
<feature type="transmembrane region" description="Helical" evidence="9">
    <location>
        <begin position="146"/>
        <end position="167"/>
    </location>
</feature>
<feature type="transmembrane region" description="Helical" evidence="9">
    <location>
        <begin position="25"/>
        <end position="44"/>
    </location>
</feature>
<dbReference type="InterPro" id="IPR000276">
    <property type="entry name" value="GPCR_Rhodpsn"/>
</dbReference>
<name>A0A914UJT5_9BILA</name>
<dbReference type="WBParaSite" id="PSAMB.scaffold1067size60377.g10983.t1">
    <property type="protein sequence ID" value="PSAMB.scaffold1067size60377.g10983.t1"/>
    <property type="gene ID" value="PSAMB.scaffold1067size60377.g10983"/>
</dbReference>
<protein>
    <submittedName>
        <fullName evidence="12">G-protein coupled receptors family 1 profile domain-containing protein</fullName>
    </submittedName>
</protein>
<dbReference type="GO" id="GO:0007218">
    <property type="term" value="P:neuropeptide signaling pathway"/>
    <property type="evidence" value="ECO:0007669"/>
    <property type="project" value="TreeGrafter"/>
</dbReference>
<dbReference type="SUPFAM" id="SSF81321">
    <property type="entry name" value="Family A G protein-coupled receptor-like"/>
    <property type="match status" value="1"/>
</dbReference>
<accession>A0A914UJT5</accession>
<evidence type="ECO:0000256" key="2">
    <source>
        <dbReference type="ARBA" id="ARBA00022475"/>
    </source>
</evidence>
<dbReference type="Pfam" id="PF00001">
    <property type="entry name" value="7tm_1"/>
    <property type="match status" value="1"/>
</dbReference>
<proteinExistence type="predicted"/>
<keyword evidence="2" id="KW-1003">Cell membrane</keyword>
<dbReference type="GO" id="GO:0005886">
    <property type="term" value="C:plasma membrane"/>
    <property type="evidence" value="ECO:0007669"/>
    <property type="project" value="UniProtKB-SubCell"/>
</dbReference>
<keyword evidence="3 9" id="KW-0812">Transmembrane</keyword>
<dbReference type="PRINTS" id="PR00237">
    <property type="entry name" value="GPCRRHODOPSN"/>
</dbReference>
<evidence type="ECO:0000256" key="4">
    <source>
        <dbReference type="ARBA" id="ARBA00022989"/>
    </source>
</evidence>
<keyword evidence="8" id="KW-0807">Transducer</keyword>
<feature type="transmembrane region" description="Helical" evidence="9">
    <location>
        <begin position="105"/>
        <end position="125"/>
    </location>
</feature>
<evidence type="ECO:0000256" key="8">
    <source>
        <dbReference type="ARBA" id="ARBA00023224"/>
    </source>
</evidence>
<feature type="transmembrane region" description="Helical" evidence="9">
    <location>
        <begin position="338"/>
        <end position="356"/>
    </location>
</feature>
<evidence type="ECO:0000256" key="5">
    <source>
        <dbReference type="ARBA" id="ARBA00023040"/>
    </source>
</evidence>
<evidence type="ECO:0000256" key="1">
    <source>
        <dbReference type="ARBA" id="ARBA00004651"/>
    </source>
</evidence>
<feature type="domain" description="G-protein coupled receptors family 1 profile" evidence="10">
    <location>
        <begin position="38"/>
        <end position="396"/>
    </location>
</feature>
<keyword evidence="6 9" id="KW-0472">Membrane</keyword>